<keyword evidence="5" id="KW-1185">Reference proteome</keyword>
<dbReference type="SUPFAM" id="SSF51182">
    <property type="entry name" value="RmlC-like cupins"/>
    <property type="match status" value="1"/>
</dbReference>
<evidence type="ECO:0000256" key="2">
    <source>
        <dbReference type="RuleBase" id="RU003457"/>
    </source>
</evidence>
<comment type="similarity">
    <text evidence="1 2">Belongs to the pirin family.</text>
</comment>
<evidence type="ECO:0000256" key="1">
    <source>
        <dbReference type="ARBA" id="ARBA00008416"/>
    </source>
</evidence>
<name>A0ABX2Q6W6_9BACT</name>
<dbReference type="Gene3D" id="2.60.120.10">
    <property type="entry name" value="Jelly Rolls"/>
    <property type="match status" value="1"/>
</dbReference>
<organism evidence="4 5">
    <name type="scientific">Hymenobacter terrestris</name>
    <dbReference type="NCBI Taxonomy" id="2748310"/>
    <lineage>
        <taxon>Bacteria</taxon>
        <taxon>Pseudomonadati</taxon>
        <taxon>Bacteroidota</taxon>
        <taxon>Cytophagia</taxon>
        <taxon>Cytophagales</taxon>
        <taxon>Hymenobacteraceae</taxon>
        <taxon>Hymenobacter</taxon>
    </lineage>
</organism>
<proteinExistence type="inferred from homology"/>
<comment type="caution">
    <text evidence="4">The sequence shown here is derived from an EMBL/GenBank/DDBJ whole genome shotgun (WGS) entry which is preliminary data.</text>
</comment>
<dbReference type="Pfam" id="PF02678">
    <property type="entry name" value="Pirin"/>
    <property type="match status" value="1"/>
</dbReference>
<reference evidence="4 5" key="1">
    <citation type="submission" date="2020-05" db="EMBL/GenBank/DDBJ databases">
        <title>Hymenobacter terrestris sp. nov. and Hymenobacter lapidiphilus sp. nov., isolated from regoliths in Antarctica.</title>
        <authorList>
            <person name="Sedlacek I."/>
            <person name="Pantucek R."/>
            <person name="Zeman M."/>
            <person name="Holochova P."/>
            <person name="Kralova S."/>
            <person name="Stankova E."/>
            <person name="Sedo O."/>
            <person name="Micenkova L."/>
            <person name="Svec P."/>
            <person name="Gupta V."/>
            <person name="Sood U."/>
            <person name="Korpole U.S."/>
            <person name="Lal R."/>
        </authorList>
    </citation>
    <scope>NUCLEOTIDE SEQUENCE [LARGE SCALE GENOMIC DNA]</scope>
    <source>
        <strain evidence="4 5">P5252</strain>
    </source>
</reference>
<dbReference type="InterPro" id="IPR011051">
    <property type="entry name" value="RmlC_Cupin_sf"/>
</dbReference>
<dbReference type="InterPro" id="IPR012093">
    <property type="entry name" value="Pirin"/>
</dbReference>
<gene>
    <name evidence="4" type="ORF">HW556_17685</name>
</gene>
<evidence type="ECO:0000313" key="5">
    <source>
        <dbReference type="Proteomes" id="UP000626554"/>
    </source>
</evidence>
<evidence type="ECO:0000259" key="3">
    <source>
        <dbReference type="Pfam" id="PF02678"/>
    </source>
</evidence>
<protein>
    <submittedName>
        <fullName evidence="4">Pirin family protein</fullName>
    </submittedName>
</protein>
<dbReference type="PANTHER" id="PTHR43212">
    <property type="entry name" value="QUERCETIN 2,3-DIOXYGENASE"/>
    <property type="match status" value="1"/>
</dbReference>
<dbReference type="InterPro" id="IPR014710">
    <property type="entry name" value="RmlC-like_jellyroll"/>
</dbReference>
<evidence type="ECO:0000313" key="4">
    <source>
        <dbReference type="EMBL" id="NVO86718.1"/>
    </source>
</evidence>
<dbReference type="PANTHER" id="PTHR43212:SF3">
    <property type="entry name" value="QUERCETIN 2,3-DIOXYGENASE"/>
    <property type="match status" value="1"/>
</dbReference>
<feature type="domain" description="Pirin N-terminal" evidence="3">
    <location>
        <begin position="7"/>
        <end position="72"/>
    </location>
</feature>
<accession>A0ABX2Q6W6</accession>
<dbReference type="InterPro" id="IPR003829">
    <property type="entry name" value="Pirin_N_dom"/>
</dbReference>
<dbReference type="RefSeq" id="WP_176901447.1">
    <property type="nucleotide sequence ID" value="NZ_JABKAV010000107.1"/>
</dbReference>
<dbReference type="Proteomes" id="UP000626554">
    <property type="component" value="Unassembled WGS sequence"/>
</dbReference>
<sequence length="130" mass="14316">MQSSVLVKMHEHRNDEILSYLRQGTLVHQDSTGQQAALTPTSLMMMNAGRGFWHEESIPKGGEPIEMLQIFIRPHAANLEPQVACHSFPTAYSANSGRRAGLGQCPPDYPQRRLGVRYAADSADPVATKS</sequence>
<dbReference type="EMBL" id="JABKAV010000107">
    <property type="protein sequence ID" value="NVO86718.1"/>
    <property type="molecule type" value="Genomic_DNA"/>
</dbReference>